<dbReference type="GO" id="GO:0015344">
    <property type="term" value="F:siderophore uptake transmembrane transporter activity"/>
    <property type="evidence" value="ECO:0007669"/>
    <property type="project" value="TreeGrafter"/>
</dbReference>
<keyword evidence="5" id="KW-0472">Membrane</keyword>
<dbReference type="InterPro" id="IPR039426">
    <property type="entry name" value="TonB-dep_rcpt-like"/>
</dbReference>
<dbReference type="EMBL" id="CP063849">
    <property type="protein sequence ID" value="QOY85630.1"/>
    <property type="molecule type" value="Genomic_DNA"/>
</dbReference>
<dbReference type="Pfam" id="PF25183">
    <property type="entry name" value="OMP_b-brl_4"/>
    <property type="match status" value="1"/>
</dbReference>
<evidence type="ECO:0000313" key="9">
    <source>
        <dbReference type="EMBL" id="QOY85630.1"/>
    </source>
</evidence>
<dbReference type="SUPFAM" id="SSF49464">
    <property type="entry name" value="Carboxypeptidase regulatory domain-like"/>
    <property type="match status" value="1"/>
</dbReference>
<evidence type="ECO:0000313" key="10">
    <source>
        <dbReference type="Proteomes" id="UP000593892"/>
    </source>
</evidence>
<keyword evidence="9" id="KW-0675">Receptor</keyword>
<dbReference type="InterPro" id="IPR008969">
    <property type="entry name" value="CarboxyPept-like_regulatory"/>
</dbReference>
<dbReference type="InterPro" id="IPR036942">
    <property type="entry name" value="Beta-barrel_TonB_sf"/>
</dbReference>
<dbReference type="GO" id="GO:0044718">
    <property type="term" value="P:siderophore transmembrane transport"/>
    <property type="evidence" value="ECO:0007669"/>
    <property type="project" value="TreeGrafter"/>
</dbReference>
<dbReference type="Gene3D" id="2.40.170.20">
    <property type="entry name" value="TonB-dependent receptor, beta-barrel domain"/>
    <property type="match status" value="1"/>
</dbReference>
<evidence type="ECO:0000259" key="8">
    <source>
        <dbReference type="Pfam" id="PF25183"/>
    </source>
</evidence>
<dbReference type="PANTHER" id="PTHR30069:SF46">
    <property type="entry name" value="OAR PROTEIN"/>
    <property type="match status" value="1"/>
</dbReference>
<sequence length="1174" mass="128793">MREKMLRSFAVLLCMAFLNPSYAQLFNATIKGTVVDAQGGVLPKADVEVSNAATGERRKAQVSPVGVYIFSALPPGNYAVKVSAVGFADWNGQLTLRVAQEAVVDVMMQTATVQTTVEVADVTPVISPETSSLADVKEASRIETLPLQTRSFLGILNFTPGVVANSFAGQGQGFTRVNGIPGGSIDFLVDGATASERYTNELQRLPQSLPTIQEIRVNTANTNAEYSRPGVVEVVTKSGSNSFHGQIFELNQNNHLAANSFHQKSVSFLTRNEYGFNLGGPVLLPKLYNGRNKTFFFFDYEQIRQRSAASQNFYTVPEAPWKAGDFSTFKDGTGVPITIYDPLSTARNPTTGSYTRTPYTGNKLPASAMNPIGQKIASYLPDPNIATKWYDGPNWQDPNGKLADDRSMLTAKVDQLIGNNRFSGRYTYTDQNQVAPRYFLNPNVRAYGGHNASLAYTQLLNPAMVNEIRGGLQRFHAYRGPVPITPAVTQTLGLPTYPGTIAWPGIYFVDYNSSWLTNYFDGIDRDNPQDAPGLTFTVADNFSWNRSKHEMKFGFIFQRNIVNTFETGQPGGDYSFSGGFTALMDPATIGNGIDSSAPLANTGAGLADMLMGYTDYAGLNTYPRFYTRQNDFAVYAQDNWKVSRKLTINMGLRYEIWSPFQDKRNQATTLNLRAAGSPTVVFAGNGDITSQGFPANVVAAYTAAGMKFQSASSAGLPSSLWKMQKGNLAPRVGAAYQLTPKTVLRGAYGLYYWVMPLVQYHQQTRKNAPFSYGAQSVVDNNFPGGYGIVPPEMTWPVGPSNYANQALGSRTLGQDFLKPSALSVCQCGGWNISPWDSDFKTQLAHEWNFTIERELPGRFGSRASYVGTHGGNLVQFDPINALVPRALAPGASVAQRRAYPDYNTSSTSTMDLIRTNGYSNSHQLQTEVKRNFSNGFVFQGFYTFQKTLTTSEGANSSFSALEMLPAALTNNASSDQRLRLIYGHDGGLPTHNISFNANYELPFGRGKALLGHANGLVSRLVSGWNAGAFYYWRSGLFFSPYYSARGSNTYLAPGKTAILPADQRQGAKWFDPSVCRADIGEVCNGQSWIRRTSLDSDFLNNVPRNYMTGPGFNNIDASFYKVTQITEQVKFRLEGQIFNLLNHKNFNLPNLTSGVVTSGLGSARLVQFQAKLEF</sequence>
<evidence type="ECO:0000256" key="1">
    <source>
        <dbReference type="ARBA" id="ARBA00004571"/>
    </source>
</evidence>
<comment type="subcellular location">
    <subcellularLocation>
        <location evidence="1">Cell outer membrane</location>
        <topology evidence="1">Multi-pass membrane protein</topology>
    </subcellularLocation>
</comment>
<keyword evidence="7" id="KW-0732">Signal</keyword>
<keyword evidence="10" id="KW-1185">Reference proteome</keyword>
<dbReference type="AlphaFoldDB" id="A0A7S7SJ52"/>
<dbReference type="KEGG" id="pfer:IRI77_22720"/>
<evidence type="ECO:0000256" key="3">
    <source>
        <dbReference type="ARBA" id="ARBA00022452"/>
    </source>
</evidence>
<feature type="signal peptide" evidence="7">
    <location>
        <begin position="1"/>
        <end position="23"/>
    </location>
</feature>
<organism evidence="9 10">
    <name type="scientific">Paludibaculum fermentans</name>
    <dbReference type="NCBI Taxonomy" id="1473598"/>
    <lineage>
        <taxon>Bacteria</taxon>
        <taxon>Pseudomonadati</taxon>
        <taxon>Acidobacteriota</taxon>
        <taxon>Terriglobia</taxon>
        <taxon>Bryobacterales</taxon>
        <taxon>Bryobacteraceae</taxon>
        <taxon>Paludibaculum</taxon>
    </lineage>
</organism>
<name>A0A7S7SJ52_PALFE</name>
<reference evidence="9 10" key="1">
    <citation type="submission" date="2020-10" db="EMBL/GenBank/DDBJ databases">
        <title>Complete genome sequence of Paludibaculum fermentans P105T, a facultatively anaerobic acidobacterium capable of dissimilatory Fe(III) reduction.</title>
        <authorList>
            <person name="Dedysh S.N."/>
            <person name="Beletsky A.V."/>
            <person name="Kulichevskaya I.S."/>
            <person name="Mardanov A.V."/>
            <person name="Ravin N.V."/>
        </authorList>
    </citation>
    <scope>NUCLEOTIDE SEQUENCE [LARGE SCALE GENOMIC DNA]</scope>
    <source>
        <strain evidence="9 10">P105</strain>
    </source>
</reference>
<dbReference type="Gene3D" id="2.60.40.1120">
    <property type="entry name" value="Carboxypeptidase-like, regulatory domain"/>
    <property type="match status" value="1"/>
</dbReference>
<keyword evidence="6" id="KW-0998">Cell outer membrane</keyword>
<evidence type="ECO:0000256" key="7">
    <source>
        <dbReference type="SAM" id="SignalP"/>
    </source>
</evidence>
<proteinExistence type="predicted"/>
<evidence type="ECO:0000256" key="4">
    <source>
        <dbReference type="ARBA" id="ARBA00022692"/>
    </source>
</evidence>
<keyword evidence="3" id="KW-1134">Transmembrane beta strand</keyword>
<evidence type="ECO:0000256" key="6">
    <source>
        <dbReference type="ARBA" id="ARBA00023237"/>
    </source>
</evidence>
<gene>
    <name evidence="9" type="ORF">IRI77_22720</name>
</gene>
<feature type="domain" description="TonB-dependent transporter Oar-like beta-barrel" evidence="8">
    <location>
        <begin position="235"/>
        <end position="1167"/>
    </location>
</feature>
<evidence type="ECO:0000256" key="5">
    <source>
        <dbReference type="ARBA" id="ARBA00023136"/>
    </source>
</evidence>
<dbReference type="Proteomes" id="UP000593892">
    <property type="component" value="Chromosome"/>
</dbReference>
<dbReference type="PANTHER" id="PTHR30069">
    <property type="entry name" value="TONB-DEPENDENT OUTER MEMBRANE RECEPTOR"/>
    <property type="match status" value="1"/>
</dbReference>
<dbReference type="InterPro" id="IPR057601">
    <property type="entry name" value="Oar-like_b-barrel"/>
</dbReference>
<evidence type="ECO:0000256" key="2">
    <source>
        <dbReference type="ARBA" id="ARBA00022448"/>
    </source>
</evidence>
<protein>
    <submittedName>
        <fullName evidence="9">TonB-dependent receptor</fullName>
    </submittedName>
</protein>
<dbReference type="RefSeq" id="WP_194447300.1">
    <property type="nucleotide sequence ID" value="NZ_CP063849.1"/>
</dbReference>
<dbReference type="GO" id="GO:0009279">
    <property type="term" value="C:cell outer membrane"/>
    <property type="evidence" value="ECO:0007669"/>
    <property type="project" value="UniProtKB-SubCell"/>
</dbReference>
<keyword evidence="4" id="KW-0812">Transmembrane</keyword>
<accession>A0A7S7SJ52</accession>
<dbReference type="SUPFAM" id="SSF56935">
    <property type="entry name" value="Porins"/>
    <property type="match status" value="1"/>
</dbReference>
<feature type="chain" id="PRO_5032412481" evidence="7">
    <location>
        <begin position="24"/>
        <end position="1174"/>
    </location>
</feature>
<dbReference type="Pfam" id="PF13620">
    <property type="entry name" value="CarboxypepD_reg"/>
    <property type="match status" value="1"/>
</dbReference>
<keyword evidence="2" id="KW-0813">Transport</keyword>